<reference evidence="3 4" key="1">
    <citation type="submission" date="2020-02" db="EMBL/GenBank/DDBJ databases">
        <title>Bacillus aquiflavi sp. nov., isolated from yellow water of strong flavor Chinese baijiu in Yibin region of China.</title>
        <authorList>
            <person name="Xie J."/>
        </authorList>
    </citation>
    <scope>NUCLEOTIDE SEQUENCE [LARGE SCALE GENOMIC DNA]</scope>
    <source>
        <strain evidence="3 4">SA4</strain>
    </source>
</reference>
<dbReference type="Gene3D" id="3.30.470.20">
    <property type="entry name" value="ATP-grasp fold, B domain"/>
    <property type="match status" value="1"/>
</dbReference>
<evidence type="ECO:0000259" key="2">
    <source>
        <dbReference type="PROSITE" id="PS50975"/>
    </source>
</evidence>
<protein>
    <recommendedName>
        <fullName evidence="2">ATP-grasp domain-containing protein</fullName>
    </recommendedName>
</protein>
<dbReference type="GO" id="GO:0046872">
    <property type="term" value="F:metal ion binding"/>
    <property type="evidence" value="ECO:0007669"/>
    <property type="project" value="InterPro"/>
</dbReference>
<evidence type="ECO:0000313" key="4">
    <source>
        <dbReference type="Proteomes" id="UP000481043"/>
    </source>
</evidence>
<accession>A0A6M0Q7H0</accession>
<sequence>MRQTILFLDANKRYTLSMIRSIGKHKKYHILLAGESRLDLCRFSTFSEGFFLYTSPENSHQLFIESLRNIIDDTKPDFIFPSNDATLFSIYHSSLYEEIQHQLIAPDKFAYLQTLNKEQMNHLATLCNVKVIDQVGLQDDLQFPIVVKPRQSRFLVGDSMFYGFRKFVSNQEELQNALIEISQYDHQPLLQSKIDGKGFGIFAAAKDGQIFSSFAHERVREYPADGGVSTLRRSIHVHPELLASSVKIIKELNWTGILMVEFKGHSEGDAYFMEVNGRPWGSMDLAVNSGVDFPFMMVDLFINKLNIDELKSKYNKEYQINHHSKWIVGELKHMVFLLLDKQPLKKKVIELVSMIINHPKIVSYDTFSWKDPFPFIFEVLNLFKTGIVKGFKKISVLSTFHKNRILKNEVRIHDLTKKD</sequence>
<organism evidence="3 4">
    <name type="scientific">Bacillus mesophilus</name>
    <dbReference type="NCBI Taxonomy" id="1808955"/>
    <lineage>
        <taxon>Bacteria</taxon>
        <taxon>Bacillati</taxon>
        <taxon>Bacillota</taxon>
        <taxon>Bacilli</taxon>
        <taxon>Bacillales</taxon>
        <taxon>Bacillaceae</taxon>
        <taxon>Bacillus</taxon>
    </lineage>
</organism>
<dbReference type="GO" id="GO:0005524">
    <property type="term" value="F:ATP binding"/>
    <property type="evidence" value="ECO:0007669"/>
    <property type="project" value="UniProtKB-UniRule"/>
</dbReference>
<dbReference type="Pfam" id="PF15632">
    <property type="entry name" value="ATPgrasp_Ter"/>
    <property type="match status" value="1"/>
</dbReference>
<evidence type="ECO:0000313" key="3">
    <source>
        <dbReference type="EMBL" id="NEY72296.1"/>
    </source>
</evidence>
<feature type="domain" description="ATP-grasp" evidence="2">
    <location>
        <begin position="109"/>
        <end position="302"/>
    </location>
</feature>
<dbReference type="PROSITE" id="PS50975">
    <property type="entry name" value="ATP_GRASP"/>
    <property type="match status" value="1"/>
</dbReference>
<dbReference type="Proteomes" id="UP000481043">
    <property type="component" value="Unassembled WGS sequence"/>
</dbReference>
<dbReference type="SUPFAM" id="SSF56059">
    <property type="entry name" value="Glutathione synthetase ATP-binding domain-like"/>
    <property type="match status" value="1"/>
</dbReference>
<dbReference type="EMBL" id="JAAIWM010000003">
    <property type="protein sequence ID" value="NEY72296.1"/>
    <property type="molecule type" value="Genomic_DNA"/>
</dbReference>
<name>A0A6M0Q7H0_9BACI</name>
<keyword evidence="4" id="KW-1185">Reference proteome</keyword>
<dbReference type="InterPro" id="IPR011761">
    <property type="entry name" value="ATP-grasp"/>
</dbReference>
<dbReference type="AlphaFoldDB" id="A0A6M0Q7H0"/>
<dbReference type="RefSeq" id="WP_163179747.1">
    <property type="nucleotide sequence ID" value="NZ_JAAIWM010000003.1"/>
</dbReference>
<evidence type="ECO:0000256" key="1">
    <source>
        <dbReference type="PROSITE-ProRule" id="PRU00409"/>
    </source>
</evidence>
<keyword evidence="1" id="KW-0547">Nucleotide-binding</keyword>
<keyword evidence="1" id="KW-0067">ATP-binding</keyword>
<gene>
    <name evidence="3" type="ORF">G4D63_11220</name>
</gene>
<proteinExistence type="predicted"/>
<comment type="caution">
    <text evidence="3">The sequence shown here is derived from an EMBL/GenBank/DDBJ whole genome shotgun (WGS) entry which is preliminary data.</text>
</comment>